<evidence type="ECO:0000313" key="8">
    <source>
        <dbReference type="EMBL" id="QIB64420.1"/>
    </source>
</evidence>
<dbReference type="EMBL" id="CP048711">
    <property type="protein sequence ID" value="QIB64420.1"/>
    <property type="molecule type" value="Genomic_DNA"/>
</dbReference>
<dbReference type="GO" id="GO:0008324">
    <property type="term" value="F:monoatomic cation transmembrane transporter activity"/>
    <property type="evidence" value="ECO:0007669"/>
    <property type="project" value="InterPro"/>
</dbReference>
<dbReference type="InterPro" id="IPR050291">
    <property type="entry name" value="CDF_Transporter"/>
</dbReference>
<dbReference type="Proteomes" id="UP000477680">
    <property type="component" value="Chromosome"/>
</dbReference>
<dbReference type="AlphaFoldDB" id="A0A6C0TX63"/>
<evidence type="ECO:0000259" key="7">
    <source>
        <dbReference type="Pfam" id="PF01545"/>
    </source>
</evidence>
<dbReference type="InterPro" id="IPR058533">
    <property type="entry name" value="Cation_efflux_TM"/>
</dbReference>
<keyword evidence="4 6" id="KW-1133">Transmembrane helix</keyword>
<keyword evidence="2" id="KW-0813">Transport</keyword>
<dbReference type="KEGG" id="kim:G3T16_02405"/>
<feature type="transmembrane region" description="Helical" evidence="6">
    <location>
        <begin position="20"/>
        <end position="43"/>
    </location>
</feature>
<feature type="domain" description="Cation efflux protein transmembrane" evidence="7">
    <location>
        <begin position="36"/>
        <end position="222"/>
    </location>
</feature>
<evidence type="ECO:0000313" key="9">
    <source>
        <dbReference type="Proteomes" id="UP000477680"/>
    </source>
</evidence>
<feature type="transmembrane region" description="Helical" evidence="6">
    <location>
        <begin position="127"/>
        <end position="147"/>
    </location>
</feature>
<dbReference type="Pfam" id="PF01545">
    <property type="entry name" value="Cation_efflux"/>
    <property type="match status" value="1"/>
</dbReference>
<feature type="transmembrane region" description="Helical" evidence="6">
    <location>
        <begin position="183"/>
        <end position="209"/>
    </location>
</feature>
<organism evidence="8 9">
    <name type="scientific">Kineobactrum salinum</name>
    <dbReference type="NCBI Taxonomy" id="2708301"/>
    <lineage>
        <taxon>Bacteria</taxon>
        <taxon>Pseudomonadati</taxon>
        <taxon>Pseudomonadota</taxon>
        <taxon>Gammaproteobacteria</taxon>
        <taxon>Cellvibrionales</taxon>
        <taxon>Halieaceae</taxon>
        <taxon>Kineobactrum</taxon>
    </lineage>
</organism>
<keyword evidence="5 6" id="KW-0472">Membrane</keyword>
<gene>
    <name evidence="8" type="ORF">G3T16_02405</name>
</gene>
<evidence type="ECO:0000256" key="6">
    <source>
        <dbReference type="SAM" id="Phobius"/>
    </source>
</evidence>
<reference evidence="8 9" key="1">
    <citation type="submission" date="2020-02" db="EMBL/GenBank/DDBJ databases">
        <title>Genome sequencing for Kineobactrum sp. M2.</title>
        <authorList>
            <person name="Park S.-J."/>
        </authorList>
    </citation>
    <scope>NUCLEOTIDE SEQUENCE [LARGE SCALE GENOMIC DNA]</scope>
    <source>
        <strain evidence="8 9">M2</strain>
    </source>
</reference>
<dbReference type="RefSeq" id="WP_163493670.1">
    <property type="nucleotide sequence ID" value="NZ_CP048711.1"/>
</dbReference>
<evidence type="ECO:0000256" key="5">
    <source>
        <dbReference type="ARBA" id="ARBA00023136"/>
    </source>
</evidence>
<evidence type="ECO:0000256" key="3">
    <source>
        <dbReference type="ARBA" id="ARBA00022692"/>
    </source>
</evidence>
<proteinExistence type="predicted"/>
<comment type="subcellular location">
    <subcellularLocation>
        <location evidence="1">Membrane</location>
        <topology evidence="1">Multi-pass membrane protein</topology>
    </subcellularLocation>
</comment>
<evidence type="ECO:0000256" key="4">
    <source>
        <dbReference type="ARBA" id="ARBA00022989"/>
    </source>
</evidence>
<keyword evidence="9" id="KW-1185">Reference proteome</keyword>
<name>A0A6C0TX63_9GAMM</name>
<dbReference type="SUPFAM" id="SSF161111">
    <property type="entry name" value="Cation efflux protein transmembrane domain-like"/>
    <property type="match status" value="1"/>
</dbReference>
<keyword evidence="3 6" id="KW-0812">Transmembrane</keyword>
<sequence length="325" mass="35861">MITRAPHSLPPGKEADLHKLVQLTWINLAFRVSIVIVLFLVMGSSQAMRAAWLEDILTLLPPVAFLVSMHYRDRGPGADYPYGHQRVTIVAFLCSSVVLTLLGVFLIIDSSIHLLKAEHTTIGAIELFGHTVWMGWLMVAGLMYSVIPPLIIGRIQEKWAERVHEKTVHVDAKVSKADWMTGLAGVVGVLGVGMGLWWMDAAAALVIGLDVARDGFKNLAEATGDVLDRRPKSMVTGKASGMEEKLEAELAKLPWVKRAGVRLREEGHVLCGEAFVVPHSEANLTRHLWEAGQLLQEKDWRVLEVVVTSVDSLEEGGRKYYGHSP</sequence>
<dbReference type="GO" id="GO:0016020">
    <property type="term" value="C:membrane"/>
    <property type="evidence" value="ECO:0007669"/>
    <property type="project" value="UniProtKB-SubCell"/>
</dbReference>
<feature type="transmembrane region" description="Helical" evidence="6">
    <location>
        <begin position="89"/>
        <end position="115"/>
    </location>
</feature>
<evidence type="ECO:0000256" key="2">
    <source>
        <dbReference type="ARBA" id="ARBA00022448"/>
    </source>
</evidence>
<protein>
    <submittedName>
        <fullName evidence="8">Cation transporter</fullName>
    </submittedName>
</protein>
<dbReference type="GO" id="GO:0006829">
    <property type="term" value="P:zinc ion transport"/>
    <property type="evidence" value="ECO:0007669"/>
    <property type="project" value="UniProtKB-KW"/>
</dbReference>
<dbReference type="InterPro" id="IPR027469">
    <property type="entry name" value="Cation_efflux_TMD_sf"/>
</dbReference>
<dbReference type="GO" id="GO:0006826">
    <property type="term" value="P:iron ion transport"/>
    <property type="evidence" value="ECO:0007669"/>
    <property type="project" value="UniProtKB-KW"/>
</dbReference>
<dbReference type="PANTHER" id="PTHR43840:SF15">
    <property type="entry name" value="MITOCHONDRIAL METAL TRANSPORTER 1-RELATED"/>
    <property type="match status" value="1"/>
</dbReference>
<accession>A0A6C0TX63</accession>
<evidence type="ECO:0000256" key="1">
    <source>
        <dbReference type="ARBA" id="ARBA00004141"/>
    </source>
</evidence>
<dbReference type="Gene3D" id="1.20.1510.10">
    <property type="entry name" value="Cation efflux protein transmembrane domain"/>
    <property type="match status" value="1"/>
</dbReference>
<dbReference type="PANTHER" id="PTHR43840">
    <property type="entry name" value="MITOCHONDRIAL METAL TRANSPORTER 1-RELATED"/>
    <property type="match status" value="1"/>
</dbReference>